<reference evidence="9" key="1">
    <citation type="submission" date="2013-12" db="EMBL/GenBank/DDBJ databases">
        <title>The Genome Sequence of Aphanomyces invadans NJM9701.</title>
        <authorList>
            <consortium name="The Broad Institute Genomics Platform"/>
            <person name="Russ C."/>
            <person name="Tyler B."/>
            <person name="van West P."/>
            <person name="Dieguez-Uribeondo J."/>
            <person name="Young S.K."/>
            <person name="Zeng Q."/>
            <person name="Gargeya S."/>
            <person name="Fitzgerald M."/>
            <person name="Abouelleil A."/>
            <person name="Alvarado L."/>
            <person name="Chapman S.B."/>
            <person name="Gainer-Dewar J."/>
            <person name="Goldberg J."/>
            <person name="Griggs A."/>
            <person name="Gujja S."/>
            <person name="Hansen M."/>
            <person name="Howarth C."/>
            <person name="Imamovic A."/>
            <person name="Ireland A."/>
            <person name="Larimer J."/>
            <person name="McCowan C."/>
            <person name="Murphy C."/>
            <person name="Pearson M."/>
            <person name="Poon T.W."/>
            <person name="Priest M."/>
            <person name="Roberts A."/>
            <person name="Saif S."/>
            <person name="Shea T."/>
            <person name="Sykes S."/>
            <person name="Wortman J."/>
            <person name="Nusbaum C."/>
            <person name="Birren B."/>
        </authorList>
    </citation>
    <scope>NUCLEOTIDE SEQUENCE [LARGE SCALE GENOMIC DNA]</scope>
    <source>
        <strain evidence="9">NJM9701</strain>
    </source>
</reference>
<evidence type="ECO:0000313" key="10">
    <source>
        <dbReference type="EMBL" id="RHY35181.1"/>
    </source>
</evidence>
<dbReference type="PANTHER" id="PTHR12223:SF28">
    <property type="entry name" value="LECTIN, MANNOSE BINDING 1 LIKE"/>
    <property type="match status" value="1"/>
</dbReference>
<keyword evidence="5 6" id="KW-0472">Membrane</keyword>
<evidence type="ECO:0000256" key="2">
    <source>
        <dbReference type="ARBA" id="ARBA00022692"/>
    </source>
</evidence>
<dbReference type="SUPFAM" id="SSF49899">
    <property type="entry name" value="Concanavalin A-like lectins/glucanases"/>
    <property type="match status" value="1"/>
</dbReference>
<dbReference type="InterPro" id="IPR013320">
    <property type="entry name" value="ConA-like_dom_sf"/>
</dbReference>
<evidence type="ECO:0000256" key="7">
    <source>
        <dbReference type="SAM" id="SignalP"/>
    </source>
</evidence>
<feature type="transmembrane region" description="Helical" evidence="6">
    <location>
        <begin position="381"/>
        <end position="400"/>
    </location>
</feature>
<dbReference type="STRING" id="157072.A0A024TPB8"/>
<dbReference type="Proteomes" id="UP000285060">
    <property type="component" value="Unassembled WGS sequence"/>
</dbReference>
<dbReference type="EMBL" id="QUSY01000007">
    <property type="protein sequence ID" value="RHY35181.1"/>
    <property type="molecule type" value="Genomic_DNA"/>
</dbReference>
<keyword evidence="11" id="KW-1185">Reference proteome</keyword>
<dbReference type="GO" id="GO:0005789">
    <property type="term" value="C:endoplasmic reticulum membrane"/>
    <property type="evidence" value="ECO:0007669"/>
    <property type="project" value="TreeGrafter"/>
</dbReference>
<evidence type="ECO:0000256" key="4">
    <source>
        <dbReference type="ARBA" id="ARBA00022989"/>
    </source>
</evidence>
<dbReference type="EMBL" id="KI913981">
    <property type="protein sequence ID" value="ETV95212.1"/>
    <property type="molecule type" value="Genomic_DNA"/>
</dbReference>
<proteinExistence type="predicted"/>
<protein>
    <recommendedName>
        <fullName evidence="8">L-type lectin-like domain-containing protein</fullName>
    </recommendedName>
</protein>
<comment type="subcellular location">
    <subcellularLocation>
        <location evidence="1">Membrane</location>
        <topology evidence="1">Single-pass type I membrane protein</topology>
    </subcellularLocation>
</comment>
<dbReference type="GO" id="GO:0005793">
    <property type="term" value="C:endoplasmic reticulum-Golgi intermediate compartment"/>
    <property type="evidence" value="ECO:0007669"/>
    <property type="project" value="TreeGrafter"/>
</dbReference>
<dbReference type="Pfam" id="PF03388">
    <property type="entry name" value="Lectin_leg-like"/>
    <property type="match status" value="1"/>
</dbReference>
<reference evidence="10 11" key="2">
    <citation type="submission" date="2018-08" db="EMBL/GenBank/DDBJ databases">
        <title>Aphanomyces genome sequencing and annotation.</title>
        <authorList>
            <person name="Minardi D."/>
            <person name="Oidtmann B."/>
            <person name="Van Der Giezen M."/>
            <person name="Studholme D.J."/>
        </authorList>
    </citation>
    <scope>NUCLEOTIDE SEQUENCE [LARGE SCALE GENOMIC DNA]</scope>
    <source>
        <strain evidence="10 11">NJM0002</strain>
    </source>
</reference>
<dbReference type="GO" id="GO:0006888">
    <property type="term" value="P:endoplasmic reticulum to Golgi vesicle-mediated transport"/>
    <property type="evidence" value="ECO:0007669"/>
    <property type="project" value="TreeGrafter"/>
</dbReference>
<dbReference type="GO" id="GO:0005537">
    <property type="term" value="F:D-mannose binding"/>
    <property type="evidence" value="ECO:0007669"/>
    <property type="project" value="TreeGrafter"/>
</dbReference>
<dbReference type="GeneID" id="20088183"/>
<evidence type="ECO:0000256" key="1">
    <source>
        <dbReference type="ARBA" id="ARBA00004479"/>
    </source>
</evidence>
<organism evidence="9">
    <name type="scientific">Aphanomyces invadans</name>
    <dbReference type="NCBI Taxonomy" id="157072"/>
    <lineage>
        <taxon>Eukaryota</taxon>
        <taxon>Sar</taxon>
        <taxon>Stramenopiles</taxon>
        <taxon>Oomycota</taxon>
        <taxon>Saprolegniomycetes</taxon>
        <taxon>Saprolegniales</taxon>
        <taxon>Verrucalvaceae</taxon>
        <taxon>Aphanomyces</taxon>
    </lineage>
</organism>
<dbReference type="OrthoDB" id="270293at2759"/>
<gene>
    <name evidence="10" type="ORF">DYB32_000350</name>
    <name evidence="9" type="ORF">H310_11133</name>
</gene>
<dbReference type="AlphaFoldDB" id="A0A024TPB8"/>
<dbReference type="eggNOG" id="KOG3839">
    <property type="taxonomic scope" value="Eukaryota"/>
</dbReference>
<dbReference type="Gene3D" id="2.60.120.200">
    <property type="match status" value="1"/>
</dbReference>
<feature type="domain" description="L-type lectin-like" evidence="8">
    <location>
        <begin position="22"/>
        <end position="258"/>
    </location>
</feature>
<sequence>MAKLHLLPLFMLLALSITTCIAEKVVSLSFDGPYDSVDTNGQRYINGTWIHGGSTEVKKNFIRLTPDRQDKKGYIWNNQVIGRDSFATVLTFRISGQGKKWFGDGIGLWLTSSQNYVYGDNHGFDSDFRGVGIIIDTFNNPDHKGGHKDVSVQINDGSKTLQQLNDETKVGCDAALRYHEESAAFNAAHSASRIKVKVVGQILSIEVDEKNTAAWKQCYETTLPFSADWLRTSTLGITGATGGVADNHDVLRLATYEDPMDKDIDEADSATLLQNLSKDYRKWLVEPSCQSDCRIAVLTTQIENFRLESEHALTDLKEKTANTIGKLRDQEQVNENRLEKIYRRIVAVVDNKVQETVASTANQVKSKIDEKVKNVSVGGGWKLPFLVLFVVLAVASGVAYQKYQALRKSHLL</sequence>
<evidence type="ECO:0000313" key="11">
    <source>
        <dbReference type="Proteomes" id="UP000285060"/>
    </source>
</evidence>
<feature type="chain" id="PRO_5038289908" description="L-type lectin-like domain-containing protein" evidence="7">
    <location>
        <begin position="23"/>
        <end position="412"/>
    </location>
</feature>
<dbReference type="CDD" id="cd07308">
    <property type="entry name" value="lectin_leg-like"/>
    <property type="match status" value="1"/>
</dbReference>
<dbReference type="InterPro" id="IPR051136">
    <property type="entry name" value="Intracellular_Lectin-GPT"/>
</dbReference>
<dbReference type="GO" id="GO:0000139">
    <property type="term" value="C:Golgi membrane"/>
    <property type="evidence" value="ECO:0007669"/>
    <property type="project" value="TreeGrafter"/>
</dbReference>
<evidence type="ECO:0000256" key="3">
    <source>
        <dbReference type="ARBA" id="ARBA00022729"/>
    </source>
</evidence>
<dbReference type="VEuPathDB" id="FungiDB:H310_11133"/>
<evidence type="ECO:0000259" key="8">
    <source>
        <dbReference type="PROSITE" id="PS51328"/>
    </source>
</evidence>
<dbReference type="RefSeq" id="XP_008875913.1">
    <property type="nucleotide sequence ID" value="XM_008877691.1"/>
</dbReference>
<evidence type="ECO:0000256" key="5">
    <source>
        <dbReference type="ARBA" id="ARBA00023136"/>
    </source>
</evidence>
<evidence type="ECO:0000313" key="9">
    <source>
        <dbReference type="EMBL" id="ETV95212.1"/>
    </source>
</evidence>
<evidence type="ECO:0000256" key="6">
    <source>
        <dbReference type="SAM" id="Phobius"/>
    </source>
</evidence>
<keyword evidence="4 6" id="KW-1133">Transmembrane helix</keyword>
<name>A0A024TPB8_9STRA</name>
<dbReference type="PANTHER" id="PTHR12223">
    <property type="entry name" value="VESICULAR MANNOSE-BINDING LECTIN"/>
    <property type="match status" value="1"/>
</dbReference>
<dbReference type="GO" id="GO:0030134">
    <property type="term" value="C:COPII-coated ER to Golgi transport vesicle"/>
    <property type="evidence" value="ECO:0007669"/>
    <property type="project" value="TreeGrafter"/>
</dbReference>
<dbReference type="InterPro" id="IPR005052">
    <property type="entry name" value="Lectin_leg"/>
</dbReference>
<keyword evidence="2 6" id="KW-0812">Transmembrane</keyword>
<accession>A0A024TPB8</accession>
<feature type="signal peptide" evidence="7">
    <location>
        <begin position="1"/>
        <end position="22"/>
    </location>
</feature>
<dbReference type="PROSITE" id="PS51328">
    <property type="entry name" value="L_LECTIN_LIKE"/>
    <property type="match status" value="1"/>
</dbReference>
<keyword evidence="3 7" id="KW-0732">Signal</keyword>